<evidence type="ECO:0000313" key="2">
    <source>
        <dbReference type="EMBL" id="CAG9828489.1"/>
    </source>
</evidence>
<name>A0A9N9SQL5_DIABA</name>
<evidence type="ECO:0000313" key="3">
    <source>
        <dbReference type="Proteomes" id="UP001153709"/>
    </source>
</evidence>
<sequence>MKIANTEKMERFKQFKTNKTTLAFIVNPLNSNSNEIHVEPFGIHTGSLEMQLIDLKCKALYSGTFPELKSKLEELEVQKCMYVTKKRTALKEMPRIEGLIFDAWNSLPDCYSKNKAYCLGDTYLMILSQKTEGVTILSSVQNPNNSDLEETEIENDGQLEEELNSLLELPHNRDTMEELSEPNDTSDTDREEVIEKNN</sequence>
<organism evidence="2 3">
    <name type="scientific">Diabrotica balteata</name>
    <name type="common">Banded cucumber beetle</name>
    <dbReference type="NCBI Taxonomy" id="107213"/>
    <lineage>
        <taxon>Eukaryota</taxon>
        <taxon>Metazoa</taxon>
        <taxon>Ecdysozoa</taxon>
        <taxon>Arthropoda</taxon>
        <taxon>Hexapoda</taxon>
        <taxon>Insecta</taxon>
        <taxon>Pterygota</taxon>
        <taxon>Neoptera</taxon>
        <taxon>Endopterygota</taxon>
        <taxon>Coleoptera</taxon>
        <taxon>Polyphaga</taxon>
        <taxon>Cucujiformia</taxon>
        <taxon>Chrysomeloidea</taxon>
        <taxon>Chrysomelidae</taxon>
        <taxon>Galerucinae</taxon>
        <taxon>Diabroticina</taxon>
        <taxon>Diabroticites</taxon>
        <taxon>Diabrotica</taxon>
    </lineage>
</organism>
<dbReference type="Proteomes" id="UP001153709">
    <property type="component" value="Chromosome 10"/>
</dbReference>
<feature type="compositionally biased region" description="Basic and acidic residues" evidence="1">
    <location>
        <begin position="187"/>
        <end position="198"/>
    </location>
</feature>
<dbReference type="EMBL" id="OU898285">
    <property type="protein sequence ID" value="CAG9828489.1"/>
    <property type="molecule type" value="Genomic_DNA"/>
</dbReference>
<gene>
    <name evidence="2" type="ORF">DIABBA_LOCUS2408</name>
</gene>
<reference evidence="2" key="1">
    <citation type="submission" date="2022-01" db="EMBL/GenBank/DDBJ databases">
        <authorList>
            <person name="King R."/>
        </authorList>
    </citation>
    <scope>NUCLEOTIDE SEQUENCE</scope>
</reference>
<keyword evidence="3" id="KW-1185">Reference proteome</keyword>
<dbReference type="OrthoDB" id="6779962at2759"/>
<evidence type="ECO:0000256" key="1">
    <source>
        <dbReference type="SAM" id="MobiDB-lite"/>
    </source>
</evidence>
<proteinExistence type="predicted"/>
<feature type="compositionally biased region" description="Acidic residues" evidence="1">
    <location>
        <begin position="177"/>
        <end position="186"/>
    </location>
</feature>
<dbReference type="AlphaFoldDB" id="A0A9N9SQL5"/>
<protein>
    <submittedName>
        <fullName evidence="2">Uncharacterized protein</fullName>
    </submittedName>
</protein>
<accession>A0A9N9SQL5</accession>
<feature type="region of interest" description="Disordered" evidence="1">
    <location>
        <begin position="170"/>
        <end position="198"/>
    </location>
</feature>